<evidence type="ECO:0000313" key="2">
    <source>
        <dbReference type="EMBL" id="RYB89699.1"/>
    </source>
</evidence>
<dbReference type="InterPro" id="IPR025870">
    <property type="entry name" value="Glyoxalase-like_dom"/>
</dbReference>
<dbReference type="RefSeq" id="WP_129476833.1">
    <property type="nucleotide sequence ID" value="NZ_SDWS01000006.1"/>
</dbReference>
<dbReference type="AlphaFoldDB" id="A0A4Q2RPU8"/>
<keyword evidence="3" id="KW-1185">Reference proteome</keyword>
<evidence type="ECO:0000259" key="1">
    <source>
        <dbReference type="PROSITE" id="PS51819"/>
    </source>
</evidence>
<reference evidence="2 3" key="1">
    <citation type="submission" date="2019-01" db="EMBL/GenBank/DDBJ databases">
        <title>Novel species of Nocardioides.</title>
        <authorList>
            <person name="Liu Q."/>
            <person name="Xin Y.-H."/>
        </authorList>
    </citation>
    <scope>NUCLEOTIDE SEQUENCE [LARGE SCALE GENOMIC DNA]</scope>
    <source>
        <strain evidence="2 3">HLT3-15</strain>
    </source>
</reference>
<name>A0A4Q2RPU8_9ACTN</name>
<gene>
    <name evidence="2" type="ORF">EUA06_13920</name>
</gene>
<dbReference type="InterPro" id="IPR037523">
    <property type="entry name" value="VOC_core"/>
</dbReference>
<dbReference type="PANTHER" id="PTHR40265">
    <property type="entry name" value="BLL2707 PROTEIN"/>
    <property type="match status" value="1"/>
</dbReference>
<sequence length="419" mass="44767">MGARFDHLVVAVEDLDEAAVRWRAAGIPAERGGRHPVGTENVLIRGPEPAYVELIAAGSDRSNPWLDRVRSARGPISWAVAVDDLDAARTALVAAGLEPDEPVPGSRRTPDGDEVAWRVCDVGPGPYDGSLPFLIEWTTPMPAGPGDGPVVEGFTIVPPDPERVADLLLALGFEPDPLWPRRVFEDSAGVRVTVAPVGRPVGKVSWTMGWETPDEPAASLVLRTPSGATTHHDLDGVGVLTWPDRRQFTAASLRPEDGPGSATERADAWVRAVVGAGIGTARDVEVTWADVPALEVVSATRLDGPPGTQPVTVVRGRHPVDDRDVVVIGVGHPVEVIERQPVGLRPESRVRQVGFVDDAFVHALSGGVYAVRGRRRSVVRHFNGLSSHGRFADGEQEQWLEQAAAGRRTDGVVAGDAWL</sequence>
<dbReference type="OrthoDB" id="3227561at2"/>
<protein>
    <submittedName>
        <fullName evidence="2">VOC family protein</fullName>
    </submittedName>
</protein>
<dbReference type="SUPFAM" id="SSF54593">
    <property type="entry name" value="Glyoxalase/Bleomycin resistance protein/Dihydroxybiphenyl dioxygenase"/>
    <property type="match status" value="1"/>
</dbReference>
<feature type="domain" description="VOC" evidence="1">
    <location>
        <begin position="4"/>
        <end position="137"/>
    </location>
</feature>
<accession>A0A4Q2RPU8</accession>
<dbReference type="EMBL" id="SDWS01000006">
    <property type="protein sequence ID" value="RYB89699.1"/>
    <property type="molecule type" value="Genomic_DNA"/>
</dbReference>
<dbReference type="Pfam" id="PF13468">
    <property type="entry name" value="Glyoxalase_3"/>
    <property type="match status" value="1"/>
</dbReference>
<proteinExistence type="predicted"/>
<dbReference type="Gene3D" id="3.10.180.10">
    <property type="entry name" value="2,3-Dihydroxybiphenyl 1,2-Dioxygenase, domain 1"/>
    <property type="match status" value="1"/>
</dbReference>
<dbReference type="PANTHER" id="PTHR40265:SF1">
    <property type="entry name" value="GLYOXALASE-LIKE DOMAIN-CONTAINING PROTEIN"/>
    <property type="match status" value="1"/>
</dbReference>
<comment type="caution">
    <text evidence="2">The sequence shown here is derived from an EMBL/GenBank/DDBJ whole genome shotgun (WGS) entry which is preliminary data.</text>
</comment>
<organism evidence="2 3">
    <name type="scientific">Nocardioides glacieisoli</name>
    <dbReference type="NCBI Taxonomy" id="1168730"/>
    <lineage>
        <taxon>Bacteria</taxon>
        <taxon>Bacillati</taxon>
        <taxon>Actinomycetota</taxon>
        <taxon>Actinomycetes</taxon>
        <taxon>Propionibacteriales</taxon>
        <taxon>Nocardioidaceae</taxon>
        <taxon>Nocardioides</taxon>
    </lineage>
</organism>
<dbReference type="Proteomes" id="UP000291838">
    <property type="component" value="Unassembled WGS sequence"/>
</dbReference>
<dbReference type="InterPro" id="IPR029068">
    <property type="entry name" value="Glyas_Bleomycin-R_OHBP_Dase"/>
</dbReference>
<dbReference type="PROSITE" id="PS51819">
    <property type="entry name" value="VOC"/>
    <property type="match status" value="1"/>
</dbReference>
<evidence type="ECO:0000313" key="3">
    <source>
        <dbReference type="Proteomes" id="UP000291838"/>
    </source>
</evidence>